<dbReference type="Proteomes" id="UP000277007">
    <property type="component" value="Unassembled WGS sequence"/>
</dbReference>
<evidence type="ECO:0000313" key="11">
    <source>
        <dbReference type="EMBL" id="RTR13806.1"/>
    </source>
</evidence>
<evidence type="ECO:0000256" key="7">
    <source>
        <dbReference type="ARBA" id="ARBA00023136"/>
    </source>
</evidence>
<feature type="transmembrane region" description="Helical" evidence="9">
    <location>
        <begin position="86"/>
        <end position="106"/>
    </location>
</feature>
<dbReference type="PROSITE" id="PS50928">
    <property type="entry name" value="ABC_TM1"/>
    <property type="match status" value="1"/>
</dbReference>
<evidence type="ECO:0000256" key="4">
    <source>
        <dbReference type="ARBA" id="ARBA00022475"/>
    </source>
</evidence>
<dbReference type="SUPFAM" id="SSF161098">
    <property type="entry name" value="MetI-like"/>
    <property type="match status" value="1"/>
</dbReference>
<keyword evidence="7 9" id="KW-0472">Membrane</keyword>
<accession>A0A3S0K0E0</accession>
<evidence type="ECO:0000259" key="10">
    <source>
        <dbReference type="PROSITE" id="PS50928"/>
    </source>
</evidence>
<dbReference type="InterPro" id="IPR035906">
    <property type="entry name" value="MetI-like_sf"/>
</dbReference>
<feature type="transmembrane region" description="Helical" evidence="9">
    <location>
        <begin position="144"/>
        <end position="163"/>
    </location>
</feature>
<sequence length="275" mass="29094">MTAVTATKGTATNSTAQQPRAATLPAGLRRCAVPLALLALWQISVGLGWISTRSIPSPTQILTAFWELTVSGELAVHLLVSLGRVSAGLAIGVSVGTVCALIAGLSRRGEDALDALLQMLRTLPHLALVPLFILWFGIGETPKIALVALGTAFPIYLNLFAGIRTVDAKVVEAVSTLGLTRRELIGLVILPGALPSFLTGLRYALGVAWLSLVVGEQINASSGIGYLAMTAREFLRTDVIIVALIVYAILGLLADLIVRVIERSALVWRPAFIKE</sequence>
<comment type="subcellular location">
    <subcellularLocation>
        <location evidence="1 9">Cell membrane</location>
        <topology evidence="1 9">Multi-pass membrane protein</topology>
    </subcellularLocation>
</comment>
<feature type="domain" description="ABC transmembrane type-1" evidence="10">
    <location>
        <begin position="74"/>
        <end position="258"/>
    </location>
</feature>
<evidence type="ECO:0000256" key="5">
    <source>
        <dbReference type="ARBA" id="ARBA00022692"/>
    </source>
</evidence>
<evidence type="ECO:0000256" key="9">
    <source>
        <dbReference type="RuleBase" id="RU363032"/>
    </source>
</evidence>
<comment type="caution">
    <text evidence="11">The sequence shown here is derived from an EMBL/GenBank/DDBJ whole genome shotgun (WGS) entry which is preliminary data.</text>
</comment>
<dbReference type="OrthoDB" id="9799271at2"/>
<keyword evidence="5 9" id="KW-0812">Transmembrane</keyword>
<dbReference type="Pfam" id="PF00528">
    <property type="entry name" value="BPD_transp_1"/>
    <property type="match status" value="1"/>
</dbReference>
<dbReference type="FunFam" id="1.10.3720.10:FF:000003">
    <property type="entry name" value="Aliphatic sulfonate ABC transporter permease"/>
    <property type="match status" value="1"/>
</dbReference>
<feature type="transmembrane region" description="Helical" evidence="9">
    <location>
        <begin position="239"/>
        <end position="261"/>
    </location>
</feature>
<dbReference type="PANTHER" id="PTHR30151:SF38">
    <property type="entry name" value="ALIPHATIC SULFONATES TRANSPORT PERMEASE PROTEIN SSUC-RELATED"/>
    <property type="match status" value="1"/>
</dbReference>
<reference evidence="11 12" key="1">
    <citation type="submission" date="2018-12" db="EMBL/GenBank/DDBJ databases">
        <authorList>
            <person name="Yang Y."/>
        </authorList>
    </citation>
    <scope>NUCLEOTIDE SEQUENCE [LARGE SCALE GENOMIC DNA]</scope>
    <source>
        <strain evidence="11 12">L-25-5w-1</strain>
    </source>
</reference>
<keyword evidence="3 9" id="KW-0813">Transport</keyword>
<dbReference type="RefSeq" id="WP_126620389.1">
    <property type="nucleotide sequence ID" value="NZ_JBHUCY010000067.1"/>
</dbReference>
<dbReference type="Gene3D" id="1.10.3720.10">
    <property type="entry name" value="MetI-like"/>
    <property type="match status" value="1"/>
</dbReference>
<evidence type="ECO:0000256" key="2">
    <source>
        <dbReference type="ARBA" id="ARBA00009306"/>
    </source>
</evidence>
<dbReference type="AlphaFoldDB" id="A0A3S0K0E0"/>
<evidence type="ECO:0000313" key="12">
    <source>
        <dbReference type="Proteomes" id="UP000277007"/>
    </source>
</evidence>
<dbReference type="EMBL" id="RXMA01000043">
    <property type="protein sequence ID" value="RTR13806.1"/>
    <property type="molecule type" value="Genomic_DNA"/>
</dbReference>
<dbReference type="GO" id="GO:0042918">
    <property type="term" value="P:alkanesulfonate transmembrane transport"/>
    <property type="evidence" value="ECO:0007669"/>
    <property type="project" value="UniProtKB-ARBA"/>
</dbReference>
<organism evidence="11 12">
    <name type="scientific">Azospirillum griseum</name>
    <dbReference type="NCBI Taxonomy" id="2496639"/>
    <lineage>
        <taxon>Bacteria</taxon>
        <taxon>Pseudomonadati</taxon>
        <taxon>Pseudomonadota</taxon>
        <taxon>Alphaproteobacteria</taxon>
        <taxon>Rhodospirillales</taxon>
        <taxon>Azospirillaceae</taxon>
        <taxon>Azospirillum</taxon>
    </lineage>
</organism>
<comment type="function">
    <text evidence="8">Probably part of an ABC transporter complex. Probably responsible for the translocation of the substrate across the membrane.</text>
</comment>
<evidence type="ECO:0000256" key="1">
    <source>
        <dbReference type="ARBA" id="ARBA00004651"/>
    </source>
</evidence>
<protein>
    <submittedName>
        <fullName evidence="11">ABC transporter permease subunit</fullName>
    </submittedName>
</protein>
<feature type="transmembrane region" description="Helical" evidence="9">
    <location>
        <begin position="184"/>
        <end position="205"/>
    </location>
</feature>
<keyword evidence="6 9" id="KW-1133">Transmembrane helix</keyword>
<evidence type="ECO:0000256" key="3">
    <source>
        <dbReference type="ARBA" id="ARBA00022448"/>
    </source>
</evidence>
<evidence type="ECO:0000256" key="6">
    <source>
        <dbReference type="ARBA" id="ARBA00022989"/>
    </source>
</evidence>
<name>A0A3S0K0E0_9PROT</name>
<comment type="similarity">
    <text evidence="2 9">Belongs to the binding-protein-dependent transport system permease family.</text>
</comment>
<feature type="transmembrane region" description="Helical" evidence="9">
    <location>
        <begin position="118"/>
        <end position="138"/>
    </location>
</feature>
<keyword evidence="12" id="KW-1185">Reference proteome</keyword>
<dbReference type="PANTHER" id="PTHR30151">
    <property type="entry name" value="ALKANE SULFONATE ABC TRANSPORTER-RELATED, MEMBRANE SUBUNIT"/>
    <property type="match status" value="1"/>
</dbReference>
<dbReference type="CDD" id="cd06261">
    <property type="entry name" value="TM_PBP2"/>
    <property type="match status" value="1"/>
</dbReference>
<dbReference type="GO" id="GO:0005886">
    <property type="term" value="C:plasma membrane"/>
    <property type="evidence" value="ECO:0007669"/>
    <property type="project" value="UniProtKB-SubCell"/>
</dbReference>
<proteinExistence type="inferred from homology"/>
<gene>
    <name evidence="11" type="ORF">EJ903_24355</name>
</gene>
<feature type="transmembrane region" description="Helical" evidence="9">
    <location>
        <begin position="32"/>
        <end position="50"/>
    </location>
</feature>
<keyword evidence="4" id="KW-1003">Cell membrane</keyword>
<evidence type="ECO:0000256" key="8">
    <source>
        <dbReference type="ARBA" id="ARBA00056719"/>
    </source>
</evidence>
<dbReference type="InterPro" id="IPR000515">
    <property type="entry name" value="MetI-like"/>
</dbReference>